<evidence type="ECO:0000313" key="6">
    <source>
        <dbReference type="EMBL" id="KAK9760862.1"/>
    </source>
</evidence>
<feature type="compositionally biased region" description="Acidic residues" evidence="4">
    <location>
        <begin position="158"/>
        <end position="207"/>
    </location>
</feature>
<organism evidence="6 7">
    <name type="scientific">Basidiobolus ranarum</name>
    <dbReference type="NCBI Taxonomy" id="34480"/>
    <lineage>
        <taxon>Eukaryota</taxon>
        <taxon>Fungi</taxon>
        <taxon>Fungi incertae sedis</taxon>
        <taxon>Zoopagomycota</taxon>
        <taxon>Entomophthoromycotina</taxon>
        <taxon>Basidiobolomycetes</taxon>
        <taxon>Basidiobolales</taxon>
        <taxon>Basidiobolaceae</taxon>
        <taxon>Basidiobolus</taxon>
    </lineage>
</organism>
<dbReference type="Proteomes" id="UP001479436">
    <property type="component" value="Unassembled WGS sequence"/>
</dbReference>
<comment type="caution">
    <text evidence="6">The sequence shown here is derived from an EMBL/GenBank/DDBJ whole genome shotgun (WGS) entry which is preliminary data.</text>
</comment>
<evidence type="ECO:0000256" key="3">
    <source>
        <dbReference type="ARBA" id="ARBA00038335"/>
    </source>
</evidence>
<evidence type="ECO:0000256" key="2">
    <source>
        <dbReference type="ARBA" id="ARBA00023242"/>
    </source>
</evidence>
<evidence type="ECO:0000256" key="1">
    <source>
        <dbReference type="ARBA" id="ARBA00004123"/>
    </source>
</evidence>
<keyword evidence="2" id="KW-0539">Nucleus</keyword>
<name>A0ABR2WH65_9FUNG</name>
<comment type="subcellular location">
    <subcellularLocation>
        <location evidence="1">Nucleus</location>
    </subcellularLocation>
</comment>
<dbReference type="InterPro" id="IPR052414">
    <property type="entry name" value="U3_snoRNA-assoc_WDR"/>
</dbReference>
<reference evidence="6 7" key="1">
    <citation type="submission" date="2023-04" db="EMBL/GenBank/DDBJ databases">
        <title>Genome of Basidiobolus ranarum AG-B5.</title>
        <authorList>
            <person name="Stajich J.E."/>
            <person name="Carter-House D."/>
            <person name="Gryganskyi A."/>
        </authorList>
    </citation>
    <scope>NUCLEOTIDE SEQUENCE [LARGE SCALE GENOMIC DNA]</scope>
    <source>
        <strain evidence="6 7">AG-B5</strain>
    </source>
</reference>
<protein>
    <submittedName>
        <fullName evidence="6">Small subunit (SSU) processome component</fullName>
    </submittedName>
</protein>
<dbReference type="InterPro" id="IPR007148">
    <property type="entry name" value="SSU_processome_Utp12"/>
</dbReference>
<evidence type="ECO:0000259" key="5">
    <source>
        <dbReference type="Pfam" id="PF04003"/>
    </source>
</evidence>
<comment type="similarity">
    <text evidence="3">Belongs to the UTP5 family.</text>
</comment>
<dbReference type="PANTHER" id="PTHR44267:SF1">
    <property type="entry name" value="WD REPEAT-CONTAINING PROTEIN 43"/>
    <property type="match status" value="1"/>
</dbReference>
<evidence type="ECO:0000256" key="4">
    <source>
        <dbReference type="SAM" id="MobiDB-lite"/>
    </source>
</evidence>
<dbReference type="PANTHER" id="PTHR44267">
    <property type="entry name" value="WD REPEAT-CONTAINING PROTEIN 43"/>
    <property type="match status" value="1"/>
</dbReference>
<keyword evidence="7" id="KW-1185">Reference proteome</keyword>
<gene>
    <name evidence="6" type="primary">UTP5_3</name>
    <name evidence="6" type="ORF">K7432_014696</name>
</gene>
<feature type="domain" description="Small-subunit processome Utp12" evidence="5">
    <location>
        <begin position="31"/>
        <end position="131"/>
    </location>
</feature>
<accession>A0ABR2WH65</accession>
<sequence length="216" mass="24093">MVSTTQSKVDMKSSSSIVSVLVKALHSNNIKLLETSLAEVSPEVALTSVQRLPSTYVVPFLDTLVSQFQLAPNRNSVNLRWIKAVLLVHNSFLMTIPEVVKRMSNFYKSVDQHSTSYKRLLNLSGRLEMVNSQIEIRNGDSSDEEDEDSVPVYAERADSEDNISDEDMVDLVGDADELQADELESEEDMDEDDEESELSGEEPISSDDSDHSEDSD</sequence>
<dbReference type="EMBL" id="JASJQH010001741">
    <property type="protein sequence ID" value="KAK9760862.1"/>
    <property type="molecule type" value="Genomic_DNA"/>
</dbReference>
<evidence type="ECO:0000313" key="7">
    <source>
        <dbReference type="Proteomes" id="UP001479436"/>
    </source>
</evidence>
<feature type="region of interest" description="Disordered" evidence="4">
    <location>
        <begin position="135"/>
        <end position="216"/>
    </location>
</feature>
<dbReference type="Pfam" id="PF04003">
    <property type="entry name" value="Utp12"/>
    <property type="match status" value="1"/>
</dbReference>
<proteinExistence type="inferred from homology"/>